<dbReference type="InterPro" id="IPR036390">
    <property type="entry name" value="WH_DNA-bd_sf"/>
</dbReference>
<evidence type="ECO:0000313" key="2">
    <source>
        <dbReference type="Proteomes" id="UP000765891"/>
    </source>
</evidence>
<evidence type="ECO:0000313" key="1">
    <source>
        <dbReference type="EMBL" id="MBP1953608.1"/>
    </source>
</evidence>
<accession>A0A8T4GJZ3</accession>
<comment type="caution">
    <text evidence="1">The sequence shown here is derived from an EMBL/GenBank/DDBJ whole genome shotgun (WGS) entry which is preliminary data.</text>
</comment>
<gene>
    <name evidence="1" type="ORF">J2752_000489</name>
</gene>
<dbReference type="RefSeq" id="WP_229732327.1">
    <property type="nucleotide sequence ID" value="NZ_BMOO01000003.1"/>
</dbReference>
<protein>
    <submittedName>
        <fullName evidence="1">Putative transcriptional regulator</fullName>
    </submittedName>
</protein>
<sequence length="104" mass="11750">MSATHPSGSKMRQSADWMTKADERILEVIREEGNMTPQALSREGTTPRIDITRKYAGRRCRKLAKAGLLRKIDRGLFGITERGVAFLDEEFDARELPDPDTDAE</sequence>
<proteinExistence type="predicted"/>
<dbReference type="InterPro" id="IPR036388">
    <property type="entry name" value="WH-like_DNA-bd_sf"/>
</dbReference>
<dbReference type="AlphaFoldDB" id="A0A8T4GJZ3"/>
<dbReference type="Proteomes" id="UP000765891">
    <property type="component" value="Unassembled WGS sequence"/>
</dbReference>
<organism evidence="1 2">
    <name type="scientific">Halarchaeum rubridurum</name>
    <dbReference type="NCBI Taxonomy" id="489911"/>
    <lineage>
        <taxon>Archaea</taxon>
        <taxon>Methanobacteriati</taxon>
        <taxon>Methanobacteriota</taxon>
        <taxon>Stenosarchaea group</taxon>
        <taxon>Halobacteria</taxon>
        <taxon>Halobacteriales</taxon>
        <taxon>Halobacteriaceae</taxon>
    </lineage>
</organism>
<name>A0A8T4GJZ3_9EURY</name>
<dbReference type="Gene3D" id="1.10.10.10">
    <property type="entry name" value="Winged helix-like DNA-binding domain superfamily/Winged helix DNA-binding domain"/>
    <property type="match status" value="1"/>
</dbReference>
<reference evidence="1" key="1">
    <citation type="submission" date="2021-03" db="EMBL/GenBank/DDBJ databases">
        <title>Genomic Encyclopedia of Type Strains, Phase IV (KMG-IV): sequencing the most valuable type-strain genomes for metagenomic binning, comparative biology and taxonomic classification.</title>
        <authorList>
            <person name="Goeker M."/>
        </authorList>
    </citation>
    <scope>NUCLEOTIDE SEQUENCE</scope>
    <source>
        <strain evidence="1">DSM 22443</strain>
    </source>
</reference>
<dbReference type="EMBL" id="JAGGKO010000001">
    <property type="protein sequence ID" value="MBP1953608.1"/>
    <property type="molecule type" value="Genomic_DNA"/>
</dbReference>
<dbReference type="SUPFAM" id="SSF46785">
    <property type="entry name" value="Winged helix' DNA-binding domain"/>
    <property type="match status" value="1"/>
</dbReference>